<accession>A0A6G1DYD9</accession>
<organism evidence="1 2">
    <name type="scientific">Oryza meyeriana var. granulata</name>
    <dbReference type="NCBI Taxonomy" id="110450"/>
    <lineage>
        <taxon>Eukaryota</taxon>
        <taxon>Viridiplantae</taxon>
        <taxon>Streptophyta</taxon>
        <taxon>Embryophyta</taxon>
        <taxon>Tracheophyta</taxon>
        <taxon>Spermatophyta</taxon>
        <taxon>Magnoliopsida</taxon>
        <taxon>Liliopsida</taxon>
        <taxon>Poales</taxon>
        <taxon>Poaceae</taxon>
        <taxon>BOP clade</taxon>
        <taxon>Oryzoideae</taxon>
        <taxon>Oryzeae</taxon>
        <taxon>Oryzinae</taxon>
        <taxon>Oryza</taxon>
        <taxon>Oryza meyeriana</taxon>
    </lineage>
</organism>
<name>A0A6G1DYD9_9ORYZ</name>
<feature type="non-terminal residue" evidence="1">
    <location>
        <position position="1"/>
    </location>
</feature>
<dbReference type="AlphaFoldDB" id="A0A6G1DYD9"/>
<dbReference type="EMBL" id="SPHZ02000005">
    <property type="protein sequence ID" value="KAF0917520.1"/>
    <property type="molecule type" value="Genomic_DNA"/>
</dbReference>
<sequence>RTRAPGVELKLLLLRRAAVAHRQVPMPWMRLRSDADTEVEPVPPTSPMRAVTTTELHVAGRQTG</sequence>
<reference evidence="1 2" key="1">
    <citation type="submission" date="2019-11" db="EMBL/GenBank/DDBJ databases">
        <title>Whole genome sequence of Oryza granulata.</title>
        <authorList>
            <person name="Li W."/>
        </authorList>
    </citation>
    <scope>NUCLEOTIDE SEQUENCE [LARGE SCALE GENOMIC DNA]</scope>
    <source>
        <strain evidence="2">cv. Menghai</strain>
        <tissue evidence="1">Leaf</tissue>
    </source>
</reference>
<evidence type="ECO:0000313" key="2">
    <source>
        <dbReference type="Proteomes" id="UP000479710"/>
    </source>
</evidence>
<keyword evidence="2" id="KW-1185">Reference proteome</keyword>
<comment type="caution">
    <text evidence="1">The sequence shown here is derived from an EMBL/GenBank/DDBJ whole genome shotgun (WGS) entry which is preliminary data.</text>
</comment>
<proteinExistence type="predicted"/>
<protein>
    <submittedName>
        <fullName evidence="1">Uncharacterized protein</fullName>
    </submittedName>
</protein>
<evidence type="ECO:0000313" key="1">
    <source>
        <dbReference type="EMBL" id="KAF0917520.1"/>
    </source>
</evidence>
<gene>
    <name evidence="1" type="ORF">E2562_020628</name>
</gene>
<dbReference type="Proteomes" id="UP000479710">
    <property type="component" value="Unassembled WGS sequence"/>
</dbReference>